<evidence type="ECO:0000259" key="1">
    <source>
        <dbReference type="PROSITE" id="PS50994"/>
    </source>
</evidence>
<dbReference type="InterPro" id="IPR036397">
    <property type="entry name" value="RNaseH_sf"/>
</dbReference>
<dbReference type="PANTHER" id="PTHR46585">
    <property type="entry name" value="INTEGRASE CORE DOMAIN CONTAINING PROTEIN"/>
    <property type="match status" value="1"/>
</dbReference>
<organism evidence="2 3">
    <name type="scientific">Tetranychus urticae</name>
    <name type="common">Two-spotted spider mite</name>
    <dbReference type="NCBI Taxonomy" id="32264"/>
    <lineage>
        <taxon>Eukaryota</taxon>
        <taxon>Metazoa</taxon>
        <taxon>Ecdysozoa</taxon>
        <taxon>Arthropoda</taxon>
        <taxon>Chelicerata</taxon>
        <taxon>Arachnida</taxon>
        <taxon>Acari</taxon>
        <taxon>Acariformes</taxon>
        <taxon>Trombidiformes</taxon>
        <taxon>Prostigmata</taxon>
        <taxon>Eleutherengona</taxon>
        <taxon>Raphignathae</taxon>
        <taxon>Tetranychoidea</taxon>
        <taxon>Tetranychidae</taxon>
        <taxon>Tetranychus</taxon>
    </lineage>
</organism>
<dbReference type="SUPFAM" id="SSF53098">
    <property type="entry name" value="Ribonuclease H-like"/>
    <property type="match status" value="1"/>
</dbReference>
<proteinExistence type="predicted"/>
<dbReference type="eggNOG" id="KOG0017">
    <property type="taxonomic scope" value="Eukaryota"/>
</dbReference>
<dbReference type="Proteomes" id="UP000015104">
    <property type="component" value="Unassembled WGS sequence"/>
</dbReference>
<sequence length="738" mass="85252">MELSKIYFDPKSPGSFGGVKKLYQVAKEVNPKIKFKEVDAWIRDQDTYNLFRRSIKNFPRLPILVDRIDEQWQADIMDMTWLAKSNNNIKYLLNVIDCLSRYAWSIPLKDKSALSVINALRKIERKPEKLQTDQGKEFVNRYLKEYLTNNNVNHFTSTDDVIKCAIVERFNRTLRTRIYRYMHFKNSQQYIDALEEIIDAYNSSYHRTIKMSPKEALLYPSKARSNIFKAQKKNLKKQIPYKVGDFVRITRAKSIFEKGATSNWTEELFKIIKVKKTPQGYIYRLVDWSDEPITSVFYHDEIFPVKEPNLYKIEKILGERINPLTKKKEYFYLHESSLPSSKSELQVFNIPPTQTAIESSYEVEYRPVSSLESSNFYEINVPSSEDFTDLASTMIHLTVSVTTSTHLALTEENHVQAVENFGNAIFEQIDVFLGSVNTVQANNMYHYQAYLEDLLFRHPNFCDSGSQVTETDLRQPFDLFFRLHSSMCEQDKLLLNGVPLTFRFTKSPSGFPLVSPDVTEYKFTIKKFSLFIKRVKLFPEAHKSLLQGLDKGAAKYFITRNDTRSFAISSGQTSVSIENIFNGVLPRRILIGLVKDSAHSGSIKENPFEFLNFKTNYIALSVDGHTVPSIPYTPNFAENLFAREFINLYRCFNQDEGIPQLNLSKESYLSNSTLFAFDLTPDGSIGAENGTLSLIKRGNIRLDIKFTAKLDVSIKAIVFAQFDNLITIDKDRVVRLDY</sequence>
<dbReference type="EMBL" id="CAEY01000448">
    <property type="status" value="NOT_ANNOTATED_CDS"/>
    <property type="molecule type" value="Genomic_DNA"/>
</dbReference>
<dbReference type="Gene3D" id="3.30.420.10">
    <property type="entry name" value="Ribonuclease H-like superfamily/Ribonuclease H"/>
    <property type="match status" value="1"/>
</dbReference>
<dbReference type="STRING" id="32264.T1JU35"/>
<protein>
    <recommendedName>
        <fullName evidence="1">Integrase catalytic domain-containing protein</fullName>
    </recommendedName>
</protein>
<reference evidence="3" key="1">
    <citation type="submission" date="2011-08" db="EMBL/GenBank/DDBJ databases">
        <authorList>
            <person name="Rombauts S."/>
        </authorList>
    </citation>
    <scope>NUCLEOTIDE SEQUENCE</scope>
    <source>
        <strain evidence="3">London</strain>
    </source>
</reference>
<dbReference type="PROSITE" id="PS50994">
    <property type="entry name" value="INTEGRASE"/>
    <property type="match status" value="1"/>
</dbReference>
<dbReference type="HOGENOM" id="CLU_375661_0_0_1"/>
<dbReference type="AlphaFoldDB" id="T1JU35"/>
<dbReference type="EnsemblMetazoa" id="tetur01g16401.1">
    <property type="protein sequence ID" value="tetur01g16401.1"/>
    <property type="gene ID" value="tetur01g16401"/>
</dbReference>
<reference evidence="2" key="2">
    <citation type="submission" date="2015-06" db="UniProtKB">
        <authorList>
            <consortium name="EnsemblMetazoa"/>
        </authorList>
    </citation>
    <scope>IDENTIFICATION</scope>
</reference>
<evidence type="ECO:0000313" key="3">
    <source>
        <dbReference type="Proteomes" id="UP000015104"/>
    </source>
</evidence>
<dbReference type="GO" id="GO:0003676">
    <property type="term" value="F:nucleic acid binding"/>
    <property type="evidence" value="ECO:0007669"/>
    <property type="project" value="InterPro"/>
</dbReference>
<dbReference type="InterPro" id="IPR012337">
    <property type="entry name" value="RNaseH-like_sf"/>
</dbReference>
<dbReference type="InterPro" id="IPR001584">
    <property type="entry name" value="Integrase_cat-core"/>
</dbReference>
<dbReference type="PANTHER" id="PTHR46585:SF1">
    <property type="entry name" value="CHROMO DOMAIN-CONTAINING PROTEIN"/>
    <property type="match status" value="1"/>
</dbReference>
<dbReference type="Pfam" id="PF00665">
    <property type="entry name" value="rve"/>
    <property type="match status" value="1"/>
</dbReference>
<dbReference type="GO" id="GO:0015074">
    <property type="term" value="P:DNA integration"/>
    <property type="evidence" value="ECO:0007669"/>
    <property type="project" value="InterPro"/>
</dbReference>
<feature type="domain" description="Integrase catalytic" evidence="1">
    <location>
        <begin position="58"/>
        <end position="221"/>
    </location>
</feature>
<accession>T1JU35</accession>
<evidence type="ECO:0000313" key="2">
    <source>
        <dbReference type="EnsemblMetazoa" id="tetur01g16401.1"/>
    </source>
</evidence>
<name>T1JU35_TETUR</name>
<keyword evidence="3" id="KW-1185">Reference proteome</keyword>